<comment type="caution">
    <text evidence="2">The sequence shown here is derived from an EMBL/GenBank/DDBJ whole genome shotgun (WGS) entry which is preliminary data.</text>
</comment>
<sequence length="156" mass="18001">MAEPPDRESRERPVALALAQARFARGEFAEAQALYSAFIGQCASRGSKCSPEDLAIAYNNRGQTKYFSVDFYEAMDDYTSAIEIMPNFEVPYYNRGLIRYRLGYFDEALEDFKKALDLNPEFQDAVLSFKQTILDKEEKQRRNAEKSTETFNLLKF</sequence>
<dbReference type="InterPro" id="IPR011717">
    <property type="entry name" value="TPR-4"/>
</dbReference>
<dbReference type="PANTHER" id="PTHR47059:SF1">
    <property type="entry name" value="TETRATRICOPEPTIDE REPEAT PROTEIN 32"/>
    <property type="match status" value="1"/>
</dbReference>
<dbReference type="PROSITE" id="PS50293">
    <property type="entry name" value="TPR_REGION"/>
    <property type="match status" value="1"/>
</dbReference>
<dbReference type="SMART" id="SM00028">
    <property type="entry name" value="TPR"/>
    <property type="match status" value="2"/>
</dbReference>
<dbReference type="Pfam" id="PF07721">
    <property type="entry name" value="TPR_4"/>
    <property type="match status" value="1"/>
</dbReference>
<keyword evidence="3" id="KW-1185">Reference proteome</keyword>
<reference evidence="2 3" key="1">
    <citation type="journal article" date="2023" name="bioRxiv">
        <title>Conserved and derived expression patterns and positive selection on dental genes reveal complex evolutionary context of ever-growing rodent molars.</title>
        <authorList>
            <person name="Calamari Z.T."/>
            <person name="Song A."/>
            <person name="Cohen E."/>
            <person name="Akter M."/>
            <person name="Roy R.D."/>
            <person name="Hallikas O."/>
            <person name="Christensen M.M."/>
            <person name="Li P."/>
            <person name="Marangoni P."/>
            <person name="Jernvall J."/>
            <person name="Klein O.D."/>
        </authorList>
    </citation>
    <scope>NUCLEOTIDE SEQUENCE [LARGE SCALE GENOMIC DNA]</scope>
    <source>
        <strain evidence="2">V071</strain>
    </source>
</reference>
<evidence type="ECO:0008006" key="4">
    <source>
        <dbReference type="Google" id="ProtNLM"/>
    </source>
</evidence>
<feature type="repeat" description="TPR" evidence="1">
    <location>
        <begin position="89"/>
        <end position="122"/>
    </location>
</feature>
<dbReference type="Pfam" id="PF00515">
    <property type="entry name" value="TPR_1"/>
    <property type="match status" value="1"/>
</dbReference>
<dbReference type="Gene3D" id="1.25.40.10">
    <property type="entry name" value="Tetratricopeptide repeat domain"/>
    <property type="match status" value="1"/>
</dbReference>
<feature type="repeat" description="TPR" evidence="1">
    <location>
        <begin position="55"/>
        <end position="88"/>
    </location>
</feature>
<dbReference type="GO" id="GO:0042802">
    <property type="term" value="F:identical protein binding"/>
    <property type="evidence" value="ECO:0007669"/>
    <property type="project" value="InterPro"/>
</dbReference>
<proteinExistence type="predicted"/>
<organism evidence="2 3">
    <name type="scientific">Myodes glareolus</name>
    <name type="common">Bank vole</name>
    <name type="synonym">Clethrionomys glareolus</name>
    <dbReference type="NCBI Taxonomy" id="447135"/>
    <lineage>
        <taxon>Eukaryota</taxon>
        <taxon>Metazoa</taxon>
        <taxon>Chordata</taxon>
        <taxon>Craniata</taxon>
        <taxon>Vertebrata</taxon>
        <taxon>Euteleostomi</taxon>
        <taxon>Mammalia</taxon>
        <taxon>Eutheria</taxon>
        <taxon>Euarchontoglires</taxon>
        <taxon>Glires</taxon>
        <taxon>Rodentia</taxon>
        <taxon>Myomorpha</taxon>
        <taxon>Muroidea</taxon>
        <taxon>Cricetidae</taxon>
        <taxon>Arvicolinae</taxon>
        <taxon>Myodes</taxon>
    </lineage>
</organism>
<dbReference type="InterPro" id="IPR019734">
    <property type="entry name" value="TPR_rpt"/>
</dbReference>
<keyword evidence="1" id="KW-0802">TPR repeat</keyword>
<dbReference type="PROSITE" id="PS50005">
    <property type="entry name" value="TPR"/>
    <property type="match status" value="2"/>
</dbReference>
<name>A0AAW0HDK9_MYOGA</name>
<dbReference type="AlphaFoldDB" id="A0AAW0HDK9"/>
<dbReference type="EMBL" id="JBBHLL010000541">
    <property type="protein sequence ID" value="KAK7800623.1"/>
    <property type="molecule type" value="Genomic_DNA"/>
</dbReference>
<accession>A0AAW0HDK9</accession>
<dbReference type="SUPFAM" id="SSF48452">
    <property type="entry name" value="TPR-like"/>
    <property type="match status" value="1"/>
</dbReference>
<evidence type="ECO:0000313" key="2">
    <source>
        <dbReference type="EMBL" id="KAK7800623.1"/>
    </source>
</evidence>
<evidence type="ECO:0000313" key="3">
    <source>
        <dbReference type="Proteomes" id="UP001488838"/>
    </source>
</evidence>
<dbReference type="PANTHER" id="PTHR47059">
    <property type="entry name" value="TETRATRICOPEPTIDE REPEAT PROTEIN 32"/>
    <property type="match status" value="1"/>
</dbReference>
<dbReference type="InterPro" id="IPR011990">
    <property type="entry name" value="TPR-like_helical_dom_sf"/>
</dbReference>
<evidence type="ECO:0000256" key="1">
    <source>
        <dbReference type="PROSITE-ProRule" id="PRU00339"/>
    </source>
</evidence>
<protein>
    <recommendedName>
        <fullName evidence="4">Tetratricopeptide repeat protein 32</fullName>
    </recommendedName>
</protein>
<gene>
    <name evidence="2" type="ORF">U0070_022562</name>
</gene>
<dbReference type="Proteomes" id="UP001488838">
    <property type="component" value="Unassembled WGS sequence"/>
</dbReference>